<evidence type="ECO:0000256" key="4">
    <source>
        <dbReference type="ARBA" id="ARBA00012513"/>
    </source>
</evidence>
<feature type="region of interest" description="Disordered" evidence="12">
    <location>
        <begin position="486"/>
        <end position="648"/>
    </location>
</feature>
<keyword evidence="10" id="KW-0206">Cytoskeleton</keyword>
<dbReference type="FunFam" id="1.10.510.10:FF:000021">
    <property type="entry name" value="Serine/threonine protein kinase"/>
    <property type="match status" value="1"/>
</dbReference>
<evidence type="ECO:0000256" key="11">
    <source>
        <dbReference type="PROSITE-ProRule" id="PRU10141"/>
    </source>
</evidence>
<evidence type="ECO:0000256" key="8">
    <source>
        <dbReference type="ARBA" id="ARBA00022777"/>
    </source>
</evidence>
<dbReference type="InterPro" id="IPR017441">
    <property type="entry name" value="Protein_kinase_ATP_BS"/>
</dbReference>
<comment type="subcellular location">
    <subcellularLocation>
        <location evidence="1">Cytoplasm</location>
        <location evidence="1">Cytoskeleton</location>
        <location evidence="1">Microtubule organizing center</location>
        <location evidence="1">Centrosome</location>
    </subcellularLocation>
    <subcellularLocation>
        <location evidence="2">Cytoplasm</location>
        <location evidence="2">Cytoskeleton</location>
        <location evidence="2">Spindle pole</location>
    </subcellularLocation>
</comment>
<dbReference type="CDD" id="cd14014">
    <property type="entry name" value="STKc_PknB_like"/>
    <property type="match status" value="1"/>
</dbReference>
<evidence type="ECO:0000256" key="3">
    <source>
        <dbReference type="ARBA" id="ARBA00010886"/>
    </source>
</evidence>
<feature type="compositionally biased region" description="Pro residues" evidence="12">
    <location>
        <begin position="639"/>
        <end position="648"/>
    </location>
</feature>
<evidence type="ECO:0000256" key="13">
    <source>
        <dbReference type="SAM" id="Phobius"/>
    </source>
</evidence>
<dbReference type="SUPFAM" id="SSF56112">
    <property type="entry name" value="Protein kinase-like (PK-like)"/>
    <property type="match status" value="1"/>
</dbReference>
<evidence type="ECO:0000256" key="5">
    <source>
        <dbReference type="ARBA" id="ARBA00022527"/>
    </source>
</evidence>
<feature type="domain" description="Protein kinase" evidence="14">
    <location>
        <begin position="78"/>
        <end position="434"/>
    </location>
</feature>
<keyword evidence="13" id="KW-1133">Transmembrane helix</keyword>
<evidence type="ECO:0000256" key="6">
    <source>
        <dbReference type="ARBA" id="ARBA00022679"/>
    </source>
</evidence>
<comment type="caution">
    <text evidence="15">The sequence shown here is derived from an EMBL/GenBank/DDBJ whole genome shotgun (WGS) entry which is preliminary data.</text>
</comment>
<feature type="transmembrane region" description="Helical" evidence="13">
    <location>
        <begin position="459"/>
        <end position="481"/>
    </location>
</feature>
<feature type="region of interest" description="Disordered" evidence="12">
    <location>
        <begin position="216"/>
        <end position="237"/>
    </location>
</feature>
<dbReference type="Proteomes" id="UP000316714">
    <property type="component" value="Unassembled WGS sequence"/>
</dbReference>
<organism evidence="15 16">
    <name type="scientific">Posidoniimonas corsicana</name>
    <dbReference type="NCBI Taxonomy" id="1938618"/>
    <lineage>
        <taxon>Bacteria</taxon>
        <taxon>Pseudomonadati</taxon>
        <taxon>Planctomycetota</taxon>
        <taxon>Planctomycetia</taxon>
        <taxon>Pirellulales</taxon>
        <taxon>Lacipirellulaceae</taxon>
        <taxon>Posidoniimonas</taxon>
    </lineage>
</organism>
<dbReference type="GO" id="GO:0004674">
    <property type="term" value="F:protein serine/threonine kinase activity"/>
    <property type="evidence" value="ECO:0007669"/>
    <property type="project" value="UniProtKB-KW"/>
</dbReference>
<keyword evidence="16" id="KW-1185">Reference proteome</keyword>
<comment type="similarity">
    <text evidence="3">Belongs to the protein kinase superfamily. NEK Ser/Thr protein kinase family. NIMA subfamily.</text>
</comment>
<evidence type="ECO:0000259" key="14">
    <source>
        <dbReference type="PROSITE" id="PS50011"/>
    </source>
</evidence>
<feature type="compositionally biased region" description="Basic and acidic residues" evidence="12">
    <location>
        <begin position="560"/>
        <end position="583"/>
    </location>
</feature>
<evidence type="ECO:0000256" key="9">
    <source>
        <dbReference type="ARBA" id="ARBA00022840"/>
    </source>
</evidence>
<evidence type="ECO:0000256" key="1">
    <source>
        <dbReference type="ARBA" id="ARBA00004300"/>
    </source>
</evidence>
<sequence length="648" mass="70819">MVEHTENREPIELLAERFLEDRRQGRRVTIEDYAAAHPDQADEIRDLFPTIVALEEAKSGGRDDAPKRFDCPDRLGDLRILGEIGRGGMGVVYEAEQESLGRRVAVKVLPGRALFDTRQLERFRREARTAAALQHPNIVPIYSVGEQDGLHYLVMQRIDGVGLDVLTRQVGRQTRSGALASASSVSLAGDETLAAHTVRGLEDGVAAAMEVDRWTLDGPSSGHPPDSRANEAPTVEFTEDPSLSGAVRAGSLGRSLIDDHRVDVNALDPAYYDSVAKIGAQAADALAYAHGRGALHRDIKPANLLLDRTGRVWVTDFGLAKMMDQDGMSRTGELLGTLRYMSPEQLRGEATARSDLYALGLTLYELVTFRSPFEAPTPSQVLQMINEHQPERPRKLNPKLPVDLEKIILKAMAADPADRYATGEEMAADLRRFLDNQPVTITRAAFGARVSRWLTANRVAVVATAAALLGAAAVFAVGALLGPPPRPPEGAAEVETPPIEEDFEPRGQGRRGRGLPPVDGLPPRFGPPGERRGPPHDDWRGEDRRGDFGPRRGSGPPPGEGRRGEGRRGDGPRGERSRDDGPRGDGPPDDFDGRPLGERFGPGSPQGQARRDFLFEQRRRRQQELDRIEQEQAQQDGPELPPAPPDQP</sequence>
<keyword evidence="13" id="KW-0812">Transmembrane</keyword>
<evidence type="ECO:0000256" key="10">
    <source>
        <dbReference type="ARBA" id="ARBA00023212"/>
    </source>
</evidence>
<protein>
    <recommendedName>
        <fullName evidence="4">non-specific serine/threonine protein kinase</fullName>
        <ecNumber evidence="4">2.7.11.1</ecNumber>
    </recommendedName>
</protein>
<dbReference type="GO" id="GO:0000922">
    <property type="term" value="C:spindle pole"/>
    <property type="evidence" value="ECO:0007669"/>
    <property type="project" value="UniProtKB-SubCell"/>
</dbReference>
<keyword evidence="13" id="KW-0472">Membrane</keyword>
<dbReference type="PROSITE" id="PS00107">
    <property type="entry name" value="PROTEIN_KINASE_ATP"/>
    <property type="match status" value="1"/>
</dbReference>
<evidence type="ECO:0000313" key="16">
    <source>
        <dbReference type="Proteomes" id="UP000316714"/>
    </source>
</evidence>
<dbReference type="RefSeq" id="WP_146568746.1">
    <property type="nucleotide sequence ID" value="NZ_SIHJ01000005.1"/>
</dbReference>
<dbReference type="AlphaFoldDB" id="A0A5C5UXM0"/>
<dbReference type="PROSITE" id="PS50011">
    <property type="entry name" value="PROTEIN_KINASE_DOM"/>
    <property type="match status" value="1"/>
</dbReference>
<evidence type="ECO:0000313" key="15">
    <source>
        <dbReference type="EMBL" id="TWT30393.1"/>
    </source>
</evidence>
<dbReference type="GO" id="GO:0005813">
    <property type="term" value="C:centrosome"/>
    <property type="evidence" value="ECO:0007669"/>
    <property type="project" value="UniProtKB-SubCell"/>
</dbReference>
<dbReference type="PANTHER" id="PTHR43289:SF34">
    <property type="entry name" value="SERINE_THREONINE-PROTEIN KINASE YBDM-RELATED"/>
    <property type="match status" value="1"/>
</dbReference>
<dbReference type="SMART" id="SM00220">
    <property type="entry name" value="S_TKc"/>
    <property type="match status" value="1"/>
</dbReference>
<name>A0A5C5UXM0_9BACT</name>
<proteinExistence type="inferred from homology"/>
<dbReference type="Pfam" id="PF07714">
    <property type="entry name" value="PK_Tyr_Ser-Thr"/>
    <property type="match status" value="1"/>
</dbReference>
<evidence type="ECO:0000256" key="7">
    <source>
        <dbReference type="ARBA" id="ARBA00022741"/>
    </source>
</evidence>
<dbReference type="Gene3D" id="1.10.510.10">
    <property type="entry name" value="Transferase(Phosphotransferase) domain 1"/>
    <property type="match status" value="1"/>
</dbReference>
<evidence type="ECO:0000256" key="12">
    <source>
        <dbReference type="SAM" id="MobiDB-lite"/>
    </source>
</evidence>
<dbReference type="InterPro" id="IPR011009">
    <property type="entry name" value="Kinase-like_dom_sf"/>
</dbReference>
<keyword evidence="8 15" id="KW-0418">Kinase</keyword>
<keyword evidence="10" id="KW-0963">Cytoplasm</keyword>
<dbReference type="EMBL" id="SIHJ01000005">
    <property type="protein sequence ID" value="TWT30393.1"/>
    <property type="molecule type" value="Genomic_DNA"/>
</dbReference>
<keyword evidence="5" id="KW-0723">Serine/threonine-protein kinase</keyword>
<dbReference type="Gene3D" id="3.30.200.20">
    <property type="entry name" value="Phosphorylase Kinase, domain 1"/>
    <property type="match status" value="1"/>
</dbReference>
<keyword evidence="7 11" id="KW-0547">Nucleotide-binding</keyword>
<dbReference type="GO" id="GO:0005524">
    <property type="term" value="F:ATP binding"/>
    <property type="evidence" value="ECO:0007669"/>
    <property type="project" value="UniProtKB-UniRule"/>
</dbReference>
<feature type="compositionally biased region" description="Basic and acidic residues" evidence="12">
    <location>
        <begin position="609"/>
        <end position="630"/>
    </location>
</feature>
<keyword evidence="6 15" id="KW-0808">Transferase</keyword>
<gene>
    <name evidence="15" type="primary">prkC_12</name>
    <name evidence="15" type="ORF">KOR34_49520</name>
</gene>
<dbReference type="InterPro" id="IPR001245">
    <property type="entry name" value="Ser-Thr/Tyr_kinase_cat_dom"/>
</dbReference>
<feature type="compositionally biased region" description="Basic and acidic residues" evidence="12">
    <location>
        <begin position="529"/>
        <end position="550"/>
    </location>
</feature>
<dbReference type="EC" id="2.7.11.1" evidence="4"/>
<dbReference type="PANTHER" id="PTHR43289">
    <property type="entry name" value="MITOGEN-ACTIVATED PROTEIN KINASE KINASE KINASE 20-RELATED"/>
    <property type="match status" value="1"/>
</dbReference>
<keyword evidence="9 11" id="KW-0067">ATP-binding</keyword>
<accession>A0A5C5UXM0</accession>
<evidence type="ECO:0000256" key="2">
    <source>
        <dbReference type="ARBA" id="ARBA00004647"/>
    </source>
</evidence>
<dbReference type="InterPro" id="IPR000719">
    <property type="entry name" value="Prot_kinase_dom"/>
</dbReference>
<reference evidence="15 16" key="1">
    <citation type="submission" date="2019-02" db="EMBL/GenBank/DDBJ databases">
        <title>Deep-cultivation of Planctomycetes and their phenomic and genomic characterization uncovers novel biology.</title>
        <authorList>
            <person name="Wiegand S."/>
            <person name="Jogler M."/>
            <person name="Boedeker C."/>
            <person name="Pinto D."/>
            <person name="Vollmers J."/>
            <person name="Rivas-Marin E."/>
            <person name="Kohn T."/>
            <person name="Peeters S.H."/>
            <person name="Heuer A."/>
            <person name="Rast P."/>
            <person name="Oberbeckmann S."/>
            <person name="Bunk B."/>
            <person name="Jeske O."/>
            <person name="Meyerdierks A."/>
            <person name="Storesund J.E."/>
            <person name="Kallscheuer N."/>
            <person name="Luecker S."/>
            <person name="Lage O.M."/>
            <person name="Pohl T."/>
            <person name="Merkel B.J."/>
            <person name="Hornburger P."/>
            <person name="Mueller R.-W."/>
            <person name="Bruemmer F."/>
            <person name="Labrenz M."/>
            <person name="Spormann A.M."/>
            <person name="Op Den Camp H."/>
            <person name="Overmann J."/>
            <person name="Amann R."/>
            <person name="Jetten M.S.M."/>
            <person name="Mascher T."/>
            <person name="Medema M.H."/>
            <person name="Devos D.P."/>
            <person name="Kaster A.-K."/>
            <person name="Ovreas L."/>
            <person name="Rohde M."/>
            <person name="Galperin M.Y."/>
            <person name="Jogler C."/>
        </authorList>
    </citation>
    <scope>NUCLEOTIDE SEQUENCE [LARGE SCALE GENOMIC DNA]</scope>
    <source>
        <strain evidence="15 16">KOR34</strain>
    </source>
</reference>
<dbReference type="OrthoDB" id="6111975at2"/>
<feature type="binding site" evidence="11">
    <location>
        <position position="107"/>
    </location>
    <ligand>
        <name>ATP</name>
        <dbReference type="ChEBI" id="CHEBI:30616"/>
    </ligand>
</feature>